<comment type="caution">
    <text evidence="2">The sequence shown here is derived from an EMBL/GenBank/DDBJ whole genome shotgun (WGS) entry which is preliminary data.</text>
</comment>
<dbReference type="RefSeq" id="WP_102653014.1">
    <property type="nucleotide sequence ID" value="NZ_PNRF01000017.1"/>
</dbReference>
<organism evidence="2 3">
    <name type="scientific">Billgrantia endophytica</name>
    <dbReference type="NCBI Taxonomy" id="2033802"/>
    <lineage>
        <taxon>Bacteria</taxon>
        <taxon>Pseudomonadati</taxon>
        <taxon>Pseudomonadota</taxon>
        <taxon>Gammaproteobacteria</taxon>
        <taxon>Oceanospirillales</taxon>
        <taxon>Halomonadaceae</taxon>
        <taxon>Billgrantia</taxon>
    </lineage>
</organism>
<dbReference type="AlphaFoldDB" id="A0A2N7U5J2"/>
<gene>
    <name evidence="2" type="ORF">C1H69_08695</name>
</gene>
<proteinExistence type="predicted"/>
<dbReference type="Proteomes" id="UP000235803">
    <property type="component" value="Unassembled WGS sequence"/>
</dbReference>
<reference evidence="2 3" key="1">
    <citation type="submission" date="2018-01" db="EMBL/GenBank/DDBJ databases">
        <title>Halomonas endophytica sp. nov., isolated from storage liquid in the stems of Populus euphratica.</title>
        <authorList>
            <person name="Chen C."/>
        </authorList>
    </citation>
    <scope>NUCLEOTIDE SEQUENCE [LARGE SCALE GENOMIC DNA]</scope>
    <source>
        <strain evidence="2 3">MC28</strain>
    </source>
</reference>
<evidence type="ECO:0000313" key="3">
    <source>
        <dbReference type="Proteomes" id="UP000235803"/>
    </source>
</evidence>
<feature type="signal peptide" evidence="1">
    <location>
        <begin position="1"/>
        <end position="19"/>
    </location>
</feature>
<keyword evidence="3" id="KW-1185">Reference proteome</keyword>
<evidence type="ECO:0000256" key="1">
    <source>
        <dbReference type="SAM" id="SignalP"/>
    </source>
</evidence>
<dbReference type="OrthoDB" id="6183111at2"/>
<dbReference type="EMBL" id="PNRF01000017">
    <property type="protein sequence ID" value="PMR75705.1"/>
    <property type="molecule type" value="Genomic_DNA"/>
</dbReference>
<sequence>MLRHALILLMALLLLAGCAARPPEPDPIRRALQNLSDRATDRMMQVDELQPPGDQVLLLVSPEVERSLEIEPERFLETLTRALLSVSPGPQVLDWRPAMAGDGSAHQWRLETRLEATAPRLRLSDRDLLPYRLTLTLYRPDNNGALWQTEIEGAFDATAL</sequence>
<feature type="chain" id="PRO_5014905482" evidence="1">
    <location>
        <begin position="20"/>
        <end position="160"/>
    </location>
</feature>
<dbReference type="PROSITE" id="PS51257">
    <property type="entry name" value="PROKAR_LIPOPROTEIN"/>
    <property type="match status" value="1"/>
</dbReference>
<evidence type="ECO:0000313" key="2">
    <source>
        <dbReference type="EMBL" id="PMR75705.1"/>
    </source>
</evidence>
<keyword evidence="1" id="KW-0732">Signal</keyword>
<accession>A0A2N7U5J2</accession>
<protein>
    <submittedName>
        <fullName evidence="2">Uncharacterized protein</fullName>
    </submittedName>
</protein>
<name>A0A2N7U5J2_9GAMM</name>